<reference evidence="2 3" key="1">
    <citation type="submission" date="2023-07" db="EMBL/GenBank/DDBJ databases">
        <title>Sequencing the genomes of 1000 actinobacteria strains.</title>
        <authorList>
            <person name="Klenk H.-P."/>
        </authorList>
    </citation>
    <scope>NUCLEOTIDE SEQUENCE [LARGE SCALE GENOMIC DNA]</scope>
    <source>
        <strain evidence="2 3">DSM 41600</strain>
    </source>
</reference>
<organism evidence="2 3">
    <name type="scientific">Streptomyces demainii</name>
    <dbReference type="NCBI Taxonomy" id="588122"/>
    <lineage>
        <taxon>Bacteria</taxon>
        <taxon>Bacillati</taxon>
        <taxon>Actinomycetota</taxon>
        <taxon>Actinomycetes</taxon>
        <taxon>Kitasatosporales</taxon>
        <taxon>Streptomycetaceae</taxon>
        <taxon>Streptomyces</taxon>
    </lineage>
</organism>
<protein>
    <submittedName>
        <fullName evidence="2">Uncharacterized protein</fullName>
    </submittedName>
</protein>
<comment type="caution">
    <text evidence="2">The sequence shown here is derived from an EMBL/GenBank/DDBJ whole genome shotgun (WGS) entry which is preliminary data.</text>
</comment>
<sequence length="70" mass="7344">MSIPRRPLGHGPQPQSPAAAQLETGSARRMSAAEADIHTAPLYRPGGLEHLAQLRERGVLGVLGSPDQPA</sequence>
<dbReference type="RefSeq" id="WP_307111177.1">
    <property type="nucleotide sequence ID" value="NZ_JAURUE010000001.1"/>
</dbReference>
<accession>A0ABT9KWG1</accession>
<dbReference type="EMBL" id="JAURUE010000001">
    <property type="protein sequence ID" value="MDP9612773.1"/>
    <property type="molecule type" value="Genomic_DNA"/>
</dbReference>
<evidence type="ECO:0000256" key="1">
    <source>
        <dbReference type="SAM" id="MobiDB-lite"/>
    </source>
</evidence>
<evidence type="ECO:0000313" key="2">
    <source>
        <dbReference type="EMBL" id="MDP9612773.1"/>
    </source>
</evidence>
<name>A0ABT9KWG1_9ACTN</name>
<evidence type="ECO:0000313" key="3">
    <source>
        <dbReference type="Proteomes" id="UP001234880"/>
    </source>
</evidence>
<feature type="region of interest" description="Disordered" evidence="1">
    <location>
        <begin position="1"/>
        <end position="32"/>
    </location>
</feature>
<gene>
    <name evidence="2" type="ORF">JOF35_005050</name>
</gene>
<keyword evidence="3" id="KW-1185">Reference proteome</keyword>
<proteinExistence type="predicted"/>
<dbReference type="Proteomes" id="UP001234880">
    <property type="component" value="Unassembled WGS sequence"/>
</dbReference>